<dbReference type="EMBL" id="AKHW03002524">
    <property type="protein sequence ID" value="KYO38373.1"/>
    <property type="molecule type" value="Genomic_DNA"/>
</dbReference>
<comment type="caution">
    <text evidence="1">The sequence shown here is derived from an EMBL/GenBank/DDBJ whole genome shotgun (WGS) entry which is preliminary data.</text>
</comment>
<reference evidence="1 2" key="1">
    <citation type="journal article" date="2012" name="Genome Biol.">
        <title>Sequencing three crocodilian genomes to illuminate the evolution of archosaurs and amniotes.</title>
        <authorList>
            <person name="St John J.A."/>
            <person name="Braun E.L."/>
            <person name="Isberg S.R."/>
            <person name="Miles L.G."/>
            <person name="Chong A.Y."/>
            <person name="Gongora J."/>
            <person name="Dalzell P."/>
            <person name="Moran C."/>
            <person name="Bed'hom B."/>
            <person name="Abzhanov A."/>
            <person name="Burgess S.C."/>
            <person name="Cooksey A.M."/>
            <person name="Castoe T.A."/>
            <person name="Crawford N.G."/>
            <person name="Densmore L.D."/>
            <person name="Drew J.C."/>
            <person name="Edwards S.V."/>
            <person name="Faircloth B.C."/>
            <person name="Fujita M.K."/>
            <person name="Greenwold M.J."/>
            <person name="Hoffmann F.G."/>
            <person name="Howard J.M."/>
            <person name="Iguchi T."/>
            <person name="Janes D.E."/>
            <person name="Khan S.Y."/>
            <person name="Kohno S."/>
            <person name="de Koning A.J."/>
            <person name="Lance S.L."/>
            <person name="McCarthy F.M."/>
            <person name="McCormack J.E."/>
            <person name="Merchant M.E."/>
            <person name="Peterson D.G."/>
            <person name="Pollock D.D."/>
            <person name="Pourmand N."/>
            <person name="Raney B.J."/>
            <person name="Roessler K.A."/>
            <person name="Sanford J.R."/>
            <person name="Sawyer R.H."/>
            <person name="Schmidt C.J."/>
            <person name="Triplett E.W."/>
            <person name="Tuberville T.D."/>
            <person name="Venegas-Anaya M."/>
            <person name="Howard J.T."/>
            <person name="Jarvis E.D."/>
            <person name="Guillette L.J.Jr."/>
            <person name="Glenn T.C."/>
            <person name="Green R.E."/>
            <person name="Ray D.A."/>
        </authorList>
    </citation>
    <scope>NUCLEOTIDE SEQUENCE [LARGE SCALE GENOMIC DNA]</scope>
    <source>
        <strain evidence="1">KSC_2009_1</strain>
    </source>
</reference>
<accession>A0A151NNL7</accession>
<evidence type="ECO:0000313" key="2">
    <source>
        <dbReference type="Proteomes" id="UP000050525"/>
    </source>
</evidence>
<evidence type="ECO:0000313" key="1">
    <source>
        <dbReference type="EMBL" id="KYO38373.1"/>
    </source>
</evidence>
<keyword evidence="2" id="KW-1185">Reference proteome</keyword>
<gene>
    <name evidence="1" type="ORF">Y1Q_0015626</name>
</gene>
<organism evidence="1 2">
    <name type="scientific">Alligator mississippiensis</name>
    <name type="common">American alligator</name>
    <dbReference type="NCBI Taxonomy" id="8496"/>
    <lineage>
        <taxon>Eukaryota</taxon>
        <taxon>Metazoa</taxon>
        <taxon>Chordata</taxon>
        <taxon>Craniata</taxon>
        <taxon>Vertebrata</taxon>
        <taxon>Euteleostomi</taxon>
        <taxon>Archelosauria</taxon>
        <taxon>Archosauria</taxon>
        <taxon>Crocodylia</taxon>
        <taxon>Alligatoridae</taxon>
        <taxon>Alligatorinae</taxon>
        <taxon>Alligator</taxon>
    </lineage>
</organism>
<sequence>MGCLFHSCLQRPSAEPPYEVHSMMSPRTITHSPPSIVLCRKCHGADQLQDSYGSYNQHRTQAEASD</sequence>
<name>A0A151NNL7_ALLMI</name>
<proteinExistence type="predicted"/>
<dbReference type="Proteomes" id="UP000050525">
    <property type="component" value="Unassembled WGS sequence"/>
</dbReference>
<dbReference type="AlphaFoldDB" id="A0A151NNL7"/>
<protein>
    <submittedName>
        <fullName evidence="1">Uncharacterized protein</fullName>
    </submittedName>
</protein>